<feature type="coiled-coil region" evidence="2">
    <location>
        <begin position="961"/>
        <end position="995"/>
    </location>
</feature>
<dbReference type="PANTHER" id="PTHR23160:SF19">
    <property type="entry name" value="MYOSIN HEAVY CHAIN-RELATED PROTEIN"/>
    <property type="match status" value="1"/>
</dbReference>
<accession>A0A1C3KYH7</accession>
<protein>
    <submittedName>
        <fullName evidence="4">Uncharacterized protein</fullName>
    </submittedName>
</protein>
<feature type="coiled-coil region" evidence="2">
    <location>
        <begin position="1621"/>
        <end position="1686"/>
    </location>
</feature>
<evidence type="ECO:0000256" key="3">
    <source>
        <dbReference type="SAM" id="MobiDB-lite"/>
    </source>
</evidence>
<feature type="region of interest" description="Disordered" evidence="3">
    <location>
        <begin position="2078"/>
        <end position="2102"/>
    </location>
</feature>
<feature type="non-terminal residue" evidence="4">
    <location>
        <position position="2102"/>
    </location>
</feature>
<feature type="region of interest" description="Disordered" evidence="3">
    <location>
        <begin position="1732"/>
        <end position="1795"/>
    </location>
</feature>
<feature type="coiled-coil region" evidence="2">
    <location>
        <begin position="1082"/>
        <end position="1116"/>
    </location>
</feature>
<gene>
    <name evidence="4" type="primary">PmlGA01_080026400</name>
    <name evidence="4" type="ORF">PMLGA01_080026400</name>
</gene>
<dbReference type="PANTHER" id="PTHR23160">
    <property type="entry name" value="SYNAPTONEMAL COMPLEX PROTEIN-RELATED"/>
    <property type="match status" value="1"/>
</dbReference>
<dbReference type="EMBL" id="LT594496">
    <property type="protein sequence ID" value="SBT79302.1"/>
    <property type="molecule type" value="Genomic_DNA"/>
</dbReference>
<feature type="coiled-coil region" evidence="2">
    <location>
        <begin position="57"/>
        <end position="193"/>
    </location>
</feature>
<evidence type="ECO:0000256" key="1">
    <source>
        <dbReference type="ARBA" id="ARBA00023054"/>
    </source>
</evidence>
<proteinExistence type="predicted"/>
<feature type="region of interest" description="Disordered" evidence="3">
    <location>
        <begin position="271"/>
        <end position="311"/>
    </location>
</feature>
<feature type="coiled-coil region" evidence="2">
    <location>
        <begin position="394"/>
        <end position="428"/>
    </location>
</feature>
<organism evidence="4 5">
    <name type="scientific">Plasmodium malariae</name>
    <dbReference type="NCBI Taxonomy" id="5858"/>
    <lineage>
        <taxon>Eukaryota</taxon>
        <taxon>Sar</taxon>
        <taxon>Alveolata</taxon>
        <taxon>Apicomplexa</taxon>
        <taxon>Aconoidasida</taxon>
        <taxon>Haemosporida</taxon>
        <taxon>Plasmodiidae</taxon>
        <taxon>Plasmodium</taxon>
        <taxon>Plasmodium (Plasmodium)</taxon>
    </lineage>
</organism>
<feature type="compositionally biased region" description="Polar residues" evidence="3">
    <location>
        <begin position="1741"/>
        <end position="1753"/>
    </location>
</feature>
<feature type="non-terminal residue" evidence="4">
    <location>
        <position position="1"/>
    </location>
</feature>
<feature type="coiled-coil region" evidence="2">
    <location>
        <begin position="806"/>
        <end position="854"/>
    </location>
</feature>
<feature type="coiled-coil region" evidence="2">
    <location>
        <begin position="1170"/>
        <end position="1229"/>
    </location>
</feature>
<feature type="coiled-coil region" evidence="2">
    <location>
        <begin position="1396"/>
        <end position="1562"/>
    </location>
</feature>
<feature type="compositionally biased region" description="Low complexity" evidence="3">
    <location>
        <begin position="1761"/>
        <end position="1781"/>
    </location>
</feature>
<feature type="compositionally biased region" description="Basic and acidic residues" evidence="3">
    <location>
        <begin position="285"/>
        <end position="311"/>
    </location>
</feature>
<evidence type="ECO:0000313" key="4">
    <source>
        <dbReference type="EMBL" id="SBT79302.1"/>
    </source>
</evidence>
<evidence type="ECO:0000313" key="5">
    <source>
        <dbReference type="Proteomes" id="UP000219799"/>
    </source>
</evidence>
<dbReference type="Proteomes" id="UP000219799">
    <property type="component" value="Chromosome 8"/>
</dbReference>
<reference evidence="4 5" key="1">
    <citation type="submission" date="2016-06" db="EMBL/GenBank/DDBJ databases">
        <authorList>
            <consortium name="Pathogen Informatics"/>
        </authorList>
    </citation>
    <scope>NUCLEOTIDE SEQUENCE [LARGE SCALE GENOMIC DNA]</scope>
    <source>
        <strain evidence="4">PmlGA01</strain>
    </source>
</reference>
<name>A0A1C3KYH7_PLAMA</name>
<sequence length="2102" mass="249222">NYQKDVHLNNFSYYTSEYDDMNFKLRRIDETHKEILVKHEELCKEVYTLKNEKSKFENCKNSEIEKLKNQNEKLKEKYEQVRNDHNILLNKYLLTEKKIYKIEKEKKEEINQLQDAIQKGEMIKTNSVENLNKVKDILSKSMQKAEENIKKLLEVEKDRDGLKIKNEYLFKSINELKCKEGKLKNALKIFEKKYKQVIEKNNAMFAITHEFLNQKNSKIGIFRKNCDIKQVCQTHKIDKIVFDDINCFSTLYMYEIVYSSYALDSDESVEEEHGGYEEDEEEEPWERQRVKQRGRQRDKENEMEWTLERKKNKSSREENKYIKIKKSKYRRLNYLLNEAQMKIISLSRSYANFEKNCANVKNALLNDDLNIYKKHYYSNPANLFNEKTYIENILQQKVEQIQDMEIKLKEKENTIQKQKENIFRLNLEKETLIKVISALPNFSSFVQIDKNNKTCSIENFVETTVRDYVYQQMKCSNMLLEISEVTPSNVSNNNLSVVHKGARNESMNRSSVTWQTEIHPSAGNKSNGSIEEHMSSNFVSGSVNRFDTSNANQCSRTSLNGDNVNQNNKKMITLHHMVEEDLEKAIVSIENKQMSYFRKSNLLNYIDDYMVTLDIFARISQYNDQFKVENLLEDGFTFVLENIKVHSNGARSNNLISNNPSGNSRIGNDERGHYQLSTYQAIVEELERSKKNQSDEELLRHIEEVKLLDKYKQFYHDHFLNINNIFNTLISFNLYSIMDDKYKNVYERYFNLFNLNFSNVEISFDLLLRRFHQIVRLSKKYERVIIEKNKKMEEMDINEMDLYKCRKKLEYDIEAANKEKENLGKIIEKKEEHINVFNEKYLLLQNEYEECKNKNIFINELCEMLKKEKYNLEQELCEKEQKNVKLNDKNSEIIKSYQKEKDYLHSLLEETRDNNIFLKEKLENILNQNESLKYDYDIRLNQLNTLWLEEKENNKKISFDMNNLKVENNSLVLKVNELQNKNSLVRNELRERIKQINMYRNSFSVSKQSIDGINNNTVKKLNYRINTTSYSAGGISSISGISCTNNINGTVDIINSSGNNEIGAVNVNDDSYMMARGSYVLAEDEREYRMEYELLLKKLKENIADLNAQILQLKGEKDILITSIETWRCFSVNSKEEIKRLKKICSEQLEKHKEFLLINQSNEEKLKYINDLLNTEKNKYEKDVNEIKEKLKLEIDKVKEDLKEKIYEIKILQYDKDNLIQKIKLIENENKEGLDIKKKEEEYVNLIKHDKATLQKEYYDILQKYNIEMERNKKLSNQMDVLITSHKEEIRLINEKLNTVKKENLYLNEIIQKQVNLNDNELLKSRLEQLVQQNKDLQIELQQNLEKEEKIKFENVELKEKLNIEKEKLTQQQTYIVQLKSNLTDPNIVDKNDDFITSLKCSLEKSRRELQSITDQFEKLQLNEQKNIMRVQLLEDKLAHKEIEKKKLEEMIENKNTDDIIQYNKIKTDLDILVEENRILLMRKEEYEEQIEQLKRENDLFVATKNNDMNIIERDKLKEQVSQHLVKINEKEKTIINLNFQIKKLNNEIDEMKKRFNMDVNNSIVGNVNPENLEQQQMYNDNNNYADRPTNEQQNVSLEIYKYINENIDLTAELENKYDVIEKCKDEIKLKNDEIDKLNKDISILSKRCNQFEESLIIMEKHKLNMNNHIKEKDEIIKNLKKKRNNKVDDLLFSNNYSTDVFGSFEHLMNATSYDEIVTMVRGMFNREANSDEGMDVSLPANFSSDTANGGRTNDNDKSNDNNNYNYNYNSNDNNNYNNHNNNDDDNEGKGKQNGLTRDRENIIVIKCNILKLFKLWSFYLYIINLNLKEIQILKKQVSSLEENIESLNQFINNLKDENNKNELINVSNLEHIIELKGNIQNNENFIKNLNNDIKKNEQLNDINIKNIYKYKRFIIHLIQQNTLFFDIFKNFNEKKKVDISILNKLNNLKKSFSFYMYDSIIDELRNNNNSSLSSSNYDFTEEQFRNVQAFTNRFNLIIDRGNVHVFNNSELSESDQDTFLSIEKRASVNTMCNNDHPDSSYIKDSMMIAECAIVDNIRDVEKDGVVTVEECQYGKSHEKGSSCESHVEVSPHEQVDPHEEV</sequence>
<feature type="region of interest" description="Disordered" evidence="3">
    <location>
        <begin position="506"/>
        <end position="529"/>
    </location>
</feature>
<evidence type="ECO:0000256" key="2">
    <source>
        <dbReference type="SAM" id="Coils"/>
    </source>
</evidence>
<feature type="coiled-coil region" evidence="2">
    <location>
        <begin position="1824"/>
        <end position="1900"/>
    </location>
</feature>
<keyword evidence="1 2" id="KW-0175">Coiled coil</keyword>
<feature type="coiled-coil region" evidence="2">
    <location>
        <begin position="1283"/>
        <end position="1347"/>
    </location>
</feature>
<dbReference type="VEuPathDB" id="PlasmoDB:PmUG01_08038800"/>